<reference evidence="3 4" key="1">
    <citation type="journal article" date="2023" name="Plant Dis.">
        <title>First Report of Diplodia intermedia Causing Canker and Dieback Diseases on Apple Trees in Canada.</title>
        <authorList>
            <person name="Ellouze W."/>
            <person name="Ilyukhin E."/>
            <person name="Sulman M."/>
            <person name="Ali S."/>
        </authorList>
    </citation>
    <scope>NUCLEOTIDE SEQUENCE [LARGE SCALE GENOMIC DNA]</scope>
    <source>
        <strain evidence="3 4">M45-28</strain>
    </source>
</reference>
<name>A0ABR3TS17_9PEZI</name>
<protein>
    <submittedName>
        <fullName evidence="3">Uncharacterized protein</fullName>
    </submittedName>
</protein>
<feature type="compositionally biased region" description="Basic and acidic residues" evidence="2">
    <location>
        <begin position="589"/>
        <end position="598"/>
    </location>
</feature>
<dbReference type="Proteomes" id="UP001521184">
    <property type="component" value="Unassembled WGS sequence"/>
</dbReference>
<keyword evidence="4" id="KW-1185">Reference proteome</keyword>
<feature type="region of interest" description="Disordered" evidence="2">
    <location>
        <begin position="1"/>
        <end position="102"/>
    </location>
</feature>
<evidence type="ECO:0000313" key="3">
    <source>
        <dbReference type="EMBL" id="KAL1643295.1"/>
    </source>
</evidence>
<dbReference type="EMBL" id="JAKEKT020000028">
    <property type="protein sequence ID" value="KAL1643295.1"/>
    <property type="molecule type" value="Genomic_DNA"/>
</dbReference>
<comment type="caution">
    <text evidence="3">The sequence shown here is derived from an EMBL/GenBank/DDBJ whole genome shotgun (WGS) entry which is preliminary data.</text>
</comment>
<keyword evidence="1" id="KW-0175">Coiled coil</keyword>
<feature type="compositionally biased region" description="Acidic residues" evidence="2">
    <location>
        <begin position="93"/>
        <end position="102"/>
    </location>
</feature>
<evidence type="ECO:0000256" key="2">
    <source>
        <dbReference type="SAM" id="MobiDB-lite"/>
    </source>
</evidence>
<evidence type="ECO:0000313" key="4">
    <source>
        <dbReference type="Proteomes" id="UP001521184"/>
    </source>
</evidence>
<feature type="compositionally biased region" description="Acidic residues" evidence="2">
    <location>
        <begin position="599"/>
        <end position="610"/>
    </location>
</feature>
<feature type="compositionally biased region" description="Basic and acidic residues" evidence="2">
    <location>
        <begin position="544"/>
        <end position="561"/>
    </location>
</feature>
<sequence>MTDPGHPKHRTASPSDNMGSLSGDERTPRTPRNESSPSELPGSAFSGSQAYAAVAGPAGQTRTGKRVYFDSDLGDTTTNYTESEPEPEPHDEGAEDDLPDEEIVGDVPQSSQATFQSDDVQPAVSTGNRYAALLAKSYKYLLRQVWLDEKDKRSALRNMTLPIWWEVATPLLASMPGPLLNEIMVGNISLAAKGTGPVAKTLQFNKSNNAKRPAIYNLVLVDKFSGKAPTPNELREMLEVMAKYPSRNHDQLARDVDNAMLTQGSRTTDMGKRKYLETKNWTITPERTRNLEVFGKALMDRLDGLPVRDQNEPMTRPLQQFGWTIDSKSRIEHHLHHESSNYIMGLTESIFRYLDGHGHLPNQYRLDAYPICFLWEPEQAITAEVLFTCIGDGYTEYGGGFAHKNAGENNASADTYSAKLWEAQAQFVCRTTAFFANMADETKRWQEDLDERNKLRAVIREAEEIKSHRDEIKRNEKKGRADFKRNYKRLQEKKEELRLLLDEGILPKREQDRIDAIIAALGEDLESDTRKVFQEIQEGFTPERGYEFRSHEEDAQHEPTPGKKRKVQDDAAQGTKDASDKTSGPDVAKVAEVETSREEESDDTDSESDGETLALANAIIRKGSGGGFWDLPLV</sequence>
<gene>
    <name evidence="3" type="ORF">SLS58_004966</name>
</gene>
<proteinExistence type="predicted"/>
<accession>A0ABR3TS17</accession>
<feature type="region of interest" description="Disordered" evidence="2">
    <location>
        <begin position="540"/>
        <end position="611"/>
    </location>
</feature>
<organism evidence="3 4">
    <name type="scientific">Diplodia intermedia</name>
    <dbReference type="NCBI Taxonomy" id="856260"/>
    <lineage>
        <taxon>Eukaryota</taxon>
        <taxon>Fungi</taxon>
        <taxon>Dikarya</taxon>
        <taxon>Ascomycota</taxon>
        <taxon>Pezizomycotina</taxon>
        <taxon>Dothideomycetes</taxon>
        <taxon>Dothideomycetes incertae sedis</taxon>
        <taxon>Botryosphaeriales</taxon>
        <taxon>Botryosphaeriaceae</taxon>
        <taxon>Diplodia</taxon>
    </lineage>
</organism>
<evidence type="ECO:0000256" key="1">
    <source>
        <dbReference type="SAM" id="Coils"/>
    </source>
</evidence>
<feature type="coiled-coil region" evidence="1">
    <location>
        <begin position="455"/>
        <end position="500"/>
    </location>
</feature>
<feature type="compositionally biased region" description="Basic and acidic residues" evidence="2">
    <location>
        <begin position="23"/>
        <end position="32"/>
    </location>
</feature>